<feature type="compositionally biased region" description="Low complexity" evidence="2">
    <location>
        <begin position="513"/>
        <end position="524"/>
    </location>
</feature>
<dbReference type="OMA" id="FHSPQNA"/>
<dbReference type="GO" id="GO:0016020">
    <property type="term" value="C:membrane"/>
    <property type="evidence" value="ECO:0007669"/>
    <property type="project" value="TreeGrafter"/>
</dbReference>
<dbReference type="PhylomeDB" id="B4QJG0"/>
<feature type="compositionally biased region" description="Low complexity" evidence="2">
    <location>
        <begin position="676"/>
        <end position="709"/>
    </location>
</feature>
<dbReference type="PANTHER" id="PTHR12329:SF5">
    <property type="entry name" value="STARVIN, ISOFORM E"/>
    <property type="match status" value="1"/>
</dbReference>
<evidence type="ECO:0000313" key="5">
    <source>
        <dbReference type="Proteomes" id="UP000000304"/>
    </source>
</evidence>
<evidence type="ECO:0000256" key="2">
    <source>
        <dbReference type="SAM" id="MobiDB-lite"/>
    </source>
</evidence>
<feature type="compositionally biased region" description="Low complexity" evidence="2">
    <location>
        <begin position="474"/>
        <end position="504"/>
    </location>
</feature>
<dbReference type="SMART" id="SM00264">
    <property type="entry name" value="BAG"/>
    <property type="match status" value="1"/>
</dbReference>
<dbReference type="PANTHER" id="PTHR12329">
    <property type="entry name" value="BCL2-ASSOCIATED ATHANOGENE"/>
    <property type="match status" value="1"/>
</dbReference>
<dbReference type="GO" id="GO:0005829">
    <property type="term" value="C:cytosol"/>
    <property type="evidence" value="ECO:0007669"/>
    <property type="project" value="TreeGrafter"/>
</dbReference>
<keyword evidence="1" id="KW-0143">Chaperone</keyword>
<gene>
    <name evidence="4" type="primary">Dsim\GD14453</name>
    <name evidence="4" type="ORF">Dsim_GD14453</name>
</gene>
<feature type="compositionally biased region" description="Low complexity" evidence="2">
    <location>
        <begin position="41"/>
        <end position="52"/>
    </location>
</feature>
<evidence type="ECO:0000259" key="3">
    <source>
        <dbReference type="PROSITE" id="PS51035"/>
    </source>
</evidence>
<feature type="compositionally biased region" description="Polar residues" evidence="2">
    <location>
        <begin position="408"/>
        <end position="422"/>
    </location>
</feature>
<name>B4QJG0_DROSI</name>
<feature type="region of interest" description="Disordered" evidence="2">
    <location>
        <begin position="41"/>
        <end position="67"/>
    </location>
</feature>
<feature type="compositionally biased region" description="Polar residues" evidence="2">
    <location>
        <begin position="147"/>
        <end position="165"/>
    </location>
</feature>
<feature type="compositionally biased region" description="Low complexity" evidence="2">
    <location>
        <begin position="426"/>
        <end position="438"/>
    </location>
</feature>
<dbReference type="InterPro" id="IPR036533">
    <property type="entry name" value="BAG_dom_sf"/>
</dbReference>
<dbReference type="STRING" id="7240.B4QJG0"/>
<feature type="domain" description="BAG" evidence="3">
    <location>
        <begin position="539"/>
        <end position="616"/>
    </location>
</feature>
<dbReference type="GO" id="GO:0005634">
    <property type="term" value="C:nucleus"/>
    <property type="evidence" value="ECO:0007669"/>
    <property type="project" value="TreeGrafter"/>
</dbReference>
<reference evidence="4 5" key="1">
    <citation type="journal article" date="2007" name="Nature">
        <title>Evolution of genes and genomes on the Drosophila phylogeny.</title>
        <authorList>
            <consortium name="Drosophila 12 Genomes Consortium"/>
            <person name="Clark A.G."/>
            <person name="Eisen M.B."/>
            <person name="Smith D.R."/>
            <person name="Bergman C.M."/>
            <person name="Oliver B."/>
            <person name="Markow T.A."/>
            <person name="Kaufman T.C."/>
            <person name="Kellis M."/>
            <person name="Gelbart W."/>
            <person name="Iyer V.N."/>
            <person name="Pollard D.A."/>
            <person name="Sackton T.B."/>
            <person name="Larracuente A.M."/>
            <person name="Singh N.D."/>
            <person name="Abad J.P."/>
            <person name="Abt D.N."/>
            <person name="Adryan B."/>
            <person name="Aguade M."/>
            <person name="Akashi H."/>
            <person name="Anderson W.W."/>
            <person name="Aquadro C.F."/>
            <person name="Ardell D.H."/>
            <person name="Arguello R."/>
            <person name="Artieri C.G."/>
            <person name="Barbash D.A."/>
            <person name="Barker D."/>
            <person name="Barsanti P."/>
            <person name="Batterham P."/>
            <person name="Batzoglou S."/>
            <person name="Begun D."/>
            <person name="Bhutkar A."/>
            <person name="Blanco E."/>
            <person name="Bosak S.A."/>
            <person name="Bradley R.K."/>
            <person name="Brand A.D."/>
            <person name="Brent M.R."/>
            <person name="Brooks A.N."/>
            <person name="Brown R.H."/>
            <person name="Butlin R.K."/>
            <person name="Caggese C."/>
            <person name="Calvi B.R."/>
            <person name="Bernardo de Carvalho A."/>
            <person name="Caspi A."/>
            <person name="Castrezana S."/>
            <person name="Celniker S.E."/>
            <person name="Chang J.L."/>
            <person name="Chapple C."/>
            <person name="Chatterji S."/>
            <person name="Chinwalla A."/>
            <person name="Civetta A."/>
            <person name="Clifton S.W."/>
            <person name="Comeron J.M."/>
            <person name="Costello J.C."/>
            <person name="Coyne J.A."/>
            <person name="Daub J."/>
            <person name="David R.G."/>
            <person name="Delcher A.L."/>
            <person name="Delehaunty K."/>
            <person name="Do C.B."/>
            <person name="Ebling H."/>
            <person name="Edwards K."/>
            <person name="Eickbush T."/>
            <person name="Evans J.D."/>
            <person name="Filipski A."/>
            <person name="Findeiss S."/>
            <person name="Freyhult E."/>
            <person name="Fulton L."/>
            <person name="Fulton R."/>
            <person name="Garcia A.C."/>
            <person name="Gardiner A."/>
            <person name="Garfield D.A."/>
            <person name="Garvin B.E."/>
            <person name="Gibson G."/>
            <person name="Gilbert D."/>
            <person name="Gnerre S."/>
            <person name="Godfrey J."/>
            <person name="Good R."/>
            <person name="Gotea V."/>
            <person name="Gravely B."/>
            <person name="Greenberg A.J."/>
            <person name="Griffiths-Jones S."/>
            <person name="Gross S."/>
            <person name="Guigo R."/>
            <person name="Gustafson E.A."/>
            <person name="Haerty W."/>
            <person name="Hahn M.W."/>
            <person name="Halligan D.L."/>
            <person name="Halpern A.L."/>
            <person name="Halter G.M."/>
            <person name="Han M.V."/>
            <person name="Heger A."/>
            <person name="Hillier L."/>
            <person name="Hinrichs A.S."/>
            <person name="Holmes I."/>
            <person name="Hoskins R.A."/>
            <person name="Hubisz M.J."/>
            <person name="Hultmark D."/>
            <person name="Huntley M.A."/>
            <person name="Jaffe D.B."/>
            <person name="Jagadeeshan S."/>
            <person name="Jeck W.R."/>
            <person name="Johnson J."/>
            <person name="Jones C.D."/>
            <person name="Jordan W.C."/>
            <person name="Karpen G.H."/>
            <person name="Kataoka E."/>
            <person name="Keightley P.D."/>
            <person name="Kheradpour P."/>
            <person name="Kirkness E.F."/>
            <person name="Koerich L.B."/>
            <person name="Kristiansen K."/>
            <person name="Kudrna D."/>
            <person name="Kulathinal R.J."/>
            <person name="Kumar S."/>
            <person name="Kwok R."/>
            <person name="Lander E."/>
            <person name="Langley C.H."/>
            <person name="Lapoint R."/>
            <person name="Lazzaro B.P."/>
            <person name="Lee S.J."/>
            <person name="Levesque L."/>
            <person name="Li R."/>
            <person name="Lin C.F."/>
            <person name="Lin M.F."/>
            <person name="Lindblad-Toh K."/>
            <person name="Llopart A."/>
            <person name="Long M."/>
            <person name="Low L."/>
            <person name="Lozovsky E."/>
            <person name="Lu J."/>
            <person name="Luo M."/>
            <person name="Machado C.A."/>
            <person name="Makalowski W."/>
            <person name="Marzo M."/>
            <person name="Matsuda M."/>
            <person name="Matzkin L."/>
            <person name="McAllister B."/>
            <person name="McBride C.S."/>
            <person name="McKernan B."/>
            <person name="McKernan K."/>
            <person name="Mendez-Lago M."/>
            <person name="Minx P."/>
            <person name="Mollenhauer M.U."/>
            <person name="Montooth K."/>
            <person name="Mount S.M."/>
            <person name="Mu X."/>
            <person name="Myers E."/>
            <person name="Negre B."/>
            <person name="Newfeld S."/>
            <person name="Nielsen R."/>
            <person name="Noor M.A."/>
            <person name="O'Grady P."/>
            <person name="Pachter L."/>
            <person name="Papaceit M."/>
            <person name="Parisi M.J."/>
            <person name="Parisi M."/>
            <person name="Parts L."/>
            <person name="Pedersen J.S."/>
            <person name="Pesole G."/>
            <person name="Phillippy A.M."/>
            <person name="Ponting C.P."/>
            <person name="Pop M."/>
            <person name="Porcelli D."/>
            <person name="Powell J.R."/>
            <person name="Prohaska S."/>
            <person name="Pruitt K."/>
            <person name="Puig M."/>
            <person name="Quesneville H."/>
            <person name="Ram K.R."/>
            <person name="Rand D."/>
            <person name="Rasmussen M.D."/>
            <person name="Reed L.K."/>
            <person name="Reenan R."/>
            <person name="Reily A."/>
            <person name="Remington K.A."/>
            <person name="Rieger T.T."/>
            <person name="Ritchie M.G."/>
            <person name="Robin C."/>
            <person name="Rogers Y.H."/>
            <person name="Rohde C."/>
            <person name="Rozas J."/>
            <person name="Rubenfield M.J."/>
            <person name="Ruiz A."/>
            <person name="Russo S."/>
            <person name="Salzberg S.L."/>
            <person name="Sanchez-Gracia A."/>
            <person name="Saranga D.J."/>
            <person name="Sato H."/>
            <person name="Schaeffer S.W."/>
            <person name="Schatz M.C."/>
            <person name="Schlenke T."/>
            <person name="Schwartz R."/>
            <person name="Segarra C."/>
            <person name="Singh R.S."/>
            <person name="Sirot L."/>
            <person name="Sirota M."/>
            <person name="Sisneros N.B."/>
            <person name="Smith C.D."/>
            <person name="Smith T.F."/>
            <person name="Spieth J."/>
            <person name="Stage D.E."/>
            <person name="Stark A."/>
            <person name="Stephan W."/>
            <person name="Strausberg R.L."/>
            <person name="Strempel S."/>
            <person name="Sturgill D."/>
            <person name="Sutton G."/>
            <person name="Sutton G.G."/>
            <person name="Tao W."/>
            <person name="Teichmann S."/>
            <person name="Tobari Y.N."/>
            <person name="Tomimura Y."/>
            <person name="Tsolas J.M."/>
            <person name="Valente V.L."/>
            <person name="Venter E."/>
            <person name="Venter J.C."/>
            <person name="Vicario S."/>
            <person name="Vieira F.G."/>
            <person name="Vilella A.J."/>
            <person name="Villasante A."/>
            <person name="Walenz B."/>
            <person name="Wang J."/>
            <person name="Wasserman M."/>
            <person name="Watts T."/>
            <person name="Wilson D."/>
            <person name="Wilson R.K."/>
            <person name="Wing R.A."/>
            <person name="Wolfner M.F."/>
            <person name="Wong A."/>
            <person name="Wong G.K."/>
            <person name="Wu C.I."/>
            <person name="Wu G."/>
            <person name="Yamamoto D."/>
            <person name="Yang H.P."/>
            <person name="Yang S.P."/>
            <person name="Yorke J.A."/>
            <person name="Yoshida K."/>
            <person name="Zdobnov E."/>
            <person name="Zhang P."/>
            <person name="Zhang Y."/>
            <person name="Zimin A.V."/>
            <person name="Baldwin J."/>
            <person name="Abdouelleil A."/>
            <person name="Abdulkadir J."/>
            <person name="Abebe A."/>
            <person name="Abera B."/>
            <person name="Abreu J."/>
            <person name="Acer S.C."/>
            <person name="Aftuck L."/>
            <person name="Alexander A."/>
            <person name="An P."/>
            <person name="Anderson E."/>
            <person name="Anderson S."/>
            <person name="Arachi H."/>
            <person name="Azer M."/>
            <person name="Bachantsang P."/>
            <person name="Barry A."/>
            <person name="Bayul T."/>
            <person name="Berlin A."/>
            <person name="Bessette D."/>
            <person name="Bloom T."/>
            <person name="Blye J."/>
            <person name="Boguslavskiy L."/>
            <person name="Bonnet C."/>
            <person name="Boukhgalter B."/>
            <person name="Bourzgui I."/>
            <person name="Brown A."/>
            <person name="Cahill P."/>
            <person name="Channer S."/>
            <person name="Cheshatsang Y."/>
            <person name="Chuda L."/>
            <person name="Citroen M."/>
            <person name="Collymore A."/>
            <person name="Cooke P."/>
            <person name="Costello M."/>
            <person name="D'Aco K."/>
            <person name="Daza R."/>
            <person name="De Haan G."/>
            <person name="DeGray S."/>
            <person name="DeMaso C."/>
            <person name="Dhargay N."/>
            <person name="Dooley K."/>
            <person name="Dooley E."/>
            <person name="Doricent M."/>
            <person name="Dorje P."/>
            <person name="Dorjee K."/>
            <person name="Dupes A."/>
            <person name="Elong R."/>
            <person name="Falk J."/>
            <person name="Farina A."/>
            <person name="Faro S."/>
            <person name="Ferguson D."/>
            <person name="Fisher S."/>
            <person name="Foley C.D."/>
            <person name="Franke A."/>
            <person name="Friedrich D."/>
            <person name="Gadbois L."/>
            <person name="Gearin G."/>
            <person name="Gearin C.R."/>
            <person name="Giannoukos G."/>
            <person name="Goode T."/>
            <person name="Graham J."/>
            <person name="Grandbois E."/>
            <person name="Grewal S."/>
            <person name="Gyaltsen K."/>
            <person name="Hafez N."/>
            <person name="Hagos B."/>
            <person name="Hall J."/>
            <person name="Henson C."/>
            <person name="Hollinger A."/>
            <person name="Honan T."/>
            <person name="Huard M.D."/>
            <person name="Hughes L."/>
            <person name="Hurhula B."/>
            <person name="Husby M.E."/>
            <person name="Kamat A."/>
            <person name="Kanga B."/>
            <person name="Kashin S."/>
            <person name="Khazanovich D."/>
            <person name="Kisner P."/>
            <person name="Lance K."/>
            <person name="Lara M."/>
            <person name="Lee W."/>
            <person name="Lennon N."/>
            <person name="Letendre F."/>
            <person name="LeVine R."/>
            <person name="Lipovsky A."/>
            <person name="Liu X."/>
            <person name="Liu J."/>
            <person name="Liu S."/>
            <person name="Lokyitsang T."/>
            <person name="Lokyitsang Y."/>
            <person name="Lubonja R."/>
            <person name="Lui A."/>
            <person name="MacDonald P."/>
            <person name="Magnisalis V."/>
            <person name="Maru K."/>
            <person name="Matthews C."/>
            <person name="McCusker W."/>
            <person name="McDonough S."/>
            <person name="Mehta T."/>
            <person name="Meldrim J."/>
            <person name="Meneus L."/>
            <person name="Mihai O."/>
            <person name="Mihalev A."/>
            <person name="Mihova T."/>
            <person name="Mittelman R."/>
            <person name="Mlenga V."/>
            <person name="Montmayeur A."/>
            <person name="Mulrain L."/>
            <person name="Navidi A."/>
            <person name="Naylor J."/>
            <person name="Negash T."/>
            <person name="Nguyen T."/>
            <person name="Nguyen N."/>
            <person name="Nicol R."/>
            <person name="Norbu C."/>
            <person name="Norbu N."/>
            <person name="Novod N."/>
            <person name="O'Neill B."/>
            <person name="Osman S."/>
            <person name="Markiewicz E."/>
            <person name="Oyono O.L."/>
            <person name="Patti C."/>
            <person name="Phunkhang P."/>
            <person name="Pierre F."/>
            <person name="Priest M."/>
            <person name="Raghuraman S."/>
            <person name="Rege F."/>
            <person name="Reyes R."/>
            <person name="Rise C."/>
            <person name="Rogov P."/>
            <person name="Ross K."/>
            <person name="Ryan E."/>
            <person name="Settipalli S."/>
            <person name="Shea T."/>
            <person name="Sherpa N."/>
            <person name="Shi L."/>
            <person name="Shih D."/>
            <person name="Sparrow T."/>
            <person name="Spaulding J."/>
            <person name="Stalker J."/>
            <person name="Stange-Thomann N."/>
            <person name="Stavropoulos S."/>
            <person name="Stone C."/>
            <person name="Strader C."/>
            <person name="Tesfaye S."/>
            <person name="Thomson T."/>
            <person name="Thoulutsang Y."/>
            <person name="Thoulutsang D."/>
            <person name="Topham K."/>
            <person name="Topping I."/>
            <person name="Tsamla T."/>
            <person name="Vassiliev H."/>
            <person name="Vo A."/>
            <person name="Wangchuk T."/>
            <person name="Wangdi T."/>
            <person name="Weiand M."/>
            <person name="Wilkinson J."/>
            <person name="Wilson A."/>
            <person name="Yadav S."/>
            <person name="Young G."/>
            <person name="Yu Q."/>
            <person name="Zembek L."/>
            <person name="Zhong D."/>
            <person name="Zimmer A."/>
            <person name="Zwirko Z."/>
            <person name="Jaffe D.B."/>
            <person name="Alvarez P."/>
            <person name="Brockman W."/>
            <person name="Butler J."/>
            <person name="Chin C."/>
            <person name="Gnerre S."/>
            <person name="Grabherr M."/>
            <person name="Kleber M."/>
            <person name="Mauceli E."/>
            <person name="MacCallum I."/>
        </authorList>
    </citation>
    <scope>NUCLEOTIDE SEQUENCE [LARGE SCALE GENOMIC DNA]</scope>
    <source>
        <strain evidence="5">white501</strain>
    </source>
</reference>
<dbReference type="OrthoDB" id="333905at2759"/>
<dbReference type="Proteomes" id="UP000000304">
    <property type="component" value="Chromosome 3L"/>
</dbReference>
<dbReference type="InterPro" id="IPR003103">
    <property type="entry name" value="BAG_domain"/>
</dbReference>
<evidence type="ECO:0000256" key="1">
    <source>
        <dbReference type="ARBA" id="ARBA00023186"/>
    </source>
</evidence>
<dbReference type="Bgee" id="FBgn0186135">
    <property type="expression patterns" value="Expressed in adult organism and 3 other cell types or tissues"/>
</dbReference>
<proteinExistence type="predicted"/>
<dbReference type="GO" id="GO:0051087">
    <property type="term" value="F:protein-folding chaperone binding"/>
    <property type="evidence" value="ECO:0007669"/>
    <property type="project" value="InterPro"/>
</dbReference>
<keyword evidence="5" id="KW-1185">Reference proteome</keyword>
<dbReference type="GO" id="GO:0000774">
    <property type="term" value="F:adenyl-nucleotide exchange factor activity"/>
    <property type="evidence" value="ECO:0007669"/>
    <property type="project" value="TreeGrafter"/>
</dbReference>
<dbReference type="HOGENOM" id="CLU_453629_0_0_1"/>
<accession>B4QJG0</accession>
<protein>
    <submittedName>
        <fullName evidence="4">GD14453</fullName>
    </submittedName>
</protein>
<dbReference type="Pfam" id="PF02179">
    <property type="entry name" value="BAG"/>
    <property type="match status" value="1"/>
</dbReference>
<dbReference type="InterPro" id="IPR039773">
    <property type="entry name" value="BAG_chaperone_regulator"/>
</dbReference>
<feature type="compositionally biased region" description="Low complexity" evidence="2">
    <location>
        <begin position="122"/>
        <end position="137"/>
    </location>
</feature>
<feature type="compositionally biased region" description="Low complexity" evidence="2">
    <location>
        <begin position="166"/>
        <end position="189"/>
    </location>
</feature>
<dbReference type="SUPFAM" id="SSF63491">
    <property type="entry name" value="BAG domain"/>
    <property type="match status" value="1"/>
</dbReference>
<feature type="compositionally biased region" description="Low complexity" evidence="2">
    <location>
        <begin position="271"/>
        <end position="298"/>
    </location>
</feature>
<feature type="compositionally biased region" description="Low complexity" evidence="2">
    <location>
        <begin position="386"/>
        <end position="407"/>
    </location>
</feature>
<dbReference type="SMR" id="B4QJG0"/>
<dbReference type="EMBL" id="CM000363">
    <property type="protein sequence ID" value="EDX10369.1"/>
    <property type="molecule type" value="Genomic_DNA"/>
</dbReference>
<dbReference type="PROSITE" id="PS51035">
    <property type="entry name" value="BAG"/>
    <property type="match status" value="1"/>
</dbReference>
<evidence type="ECO:0000313" key="4">
    <source>
        <dbReference type="EMBL" id="EDX10369.1"/>
    </source>
</evidence>
<feature type="region of interest" description="Disordered" evidence="2">
    <location>
        <begin position="372"/>
        <end position="451"/>
    </location>
</feature>
<feature type="region of interest" description="Disordered" evidence="2">
    <location>
        <begin position="258"/>
        <end position="360"/>
    </location>
</feature>
<feature type="compositionally biased region" description="Low complexity" evidence="2">
    <location>
        <begin position="306"/>
        <end position="325"/>
    </location>
</feature>
<feature type="region of interest" description="Disordered" evidence="2">
    <location>
        <begin position="472"/>
        <end position="537"/>
    </location>
</feature>
<dbReference type="GO" id="GO:0050821">
    <property type="term" value="P:protein stabilization"/>
    <property type="evidence" value="ECO:0007669"/>
    <property type="project" value="TreeGrafter"/>
</dbReference>
<feature type="region of interest" description="Disordered" evidence="2">
    <location>
        <begin position="642"/>
        <end position="709"/>
    </location>
</feature>
<dbReference type="AlphaFoldDB" id="B4QJG0"/>
<sequence>MPQRHQKPHLPGQKWMGLGFGLGLGLVTLYDSIACWRPAKKQQQQQQHQQQQELKHQEHTRSPNRNRAVFARVVAQGQRYERYGYGYDCDYGYGLFLASESPMKPTMMAANQAQSNPATAAGNNVSPGGPGVNIPVNREYVSGGYGSPQQSAQFHSPQNAYGSPRQQQHFQQHQQVPPNQQQQHFQPTFGFEPNMDMDNMFPRSHLGRMHDPFAGFGDTHFGFPRFSTMGRRGRMAGGANTHMDHDDDFFNRLPSEFRQYIPDGFGGRRGPGAAPAPGQVPQQQQQQPQPQYTQQQPQTHFQFGVPPQQQPVYTGPTQQQVPQTPSKRLCDAAIQTEDPAGRSEVDCAPPTNLNQHGLRNTVDMGVKSVAEQDQGLRSHSAPPPEQQQQNLQYQQQQHQQPGVHSQQFGTQTSPPVQGQQFKTYYAPHQQTHPQQKQQTPPPAPQTPGGTYVRTIPIFVEGRTEPIINAHKEIPNQNAPPSAQAQAQAQAYAQAQPQAHAAPQQHRPTPLNTQQAQPEQQVPVEGAAGLPPQTPHTLNSINKIQDIQRDVLELMGKVEQFKGTREEKEYAYLDEMLTRNLLKLDTIDTNGKDSIRLARKEAIKCIQASINVLEAKAEENARVASGAAAAPSATAPAVDTGAVAAPEAAGQNAEPVTPQPQDATKMQEPIPLPAPPNAAAVEGAAAPEATAAEAATQSAAQSETTTTTSE</sequence>
<dbReference type="FunFam" id="1.20.58.120:FF:000007">
    <property type="entry name" value="Starvin, isoform C"/>
    <property type="match status" value="1"/>
</dbReference>
<dbReference type="Gene3D" id="1.20.58.120">
    <property type="entry name" value="BAG domain"/>
    <property type="match status" value="1"/>
</dbReference>
<feature type="region of interest" description="Disordered" evidence="2">
    <location>
        <begin position="117"/>
        <end position="191"/>
    </location>
</feature>
<organism evidence="4 5">
    <name type="scientific">Drosophila simulans</name>
    <name type="common">Fruit fly</name>
    <dbReference type="NCBI Taxonomy" id="7240"/>
    <lineage>
        <taxon>Eukaryota</taxon>
        <taxon>Metazoa</taxon>
        <taxon>Ecdysozoa</taxon>
        <taxon>Arthropoda</taxon>
        <taxon>Hexapoda</taxon>
        <taxon>Insecta</taxon>
        <taxon>Pterygota</taxon>
        <taxon>Neoptera</taxon>
        <taxon>Endopterygota</taxon>
        <taxon>Diptera</taxon>
        <taxon>Brachycera</taxon>
        <taxon>Muscomorpha</taxon>
        <taxon>Ephydroidea</taxon>
        <taxon>Drosophilidae</taxon>
        <taxon>Drosophila</taxon>
        <taxon>Sophophora</taxon>
    </lineage>
</organism>